<evidence type="ECO:0000256" key="4">
    <source>
        <dbReference type="ARBA" id="ARBA00022679"/>
    </source>
</evidence>
<evidence type="ECO:0000256" key="7">
    <source>
        <dbReference type="ARBA" id="ARBA00022989"/>
    </source>
</evidence>
<evidence type="ECO:0000256" key="5">
    <source>
        <dbReference type="ARBA" id="ARBA00022692"/>
    </source>
</evidence>
<dbReference type="KEGG" id="cvn:111109201"/>
<evidence type="ECO:0000256" key="9">
    <source>
        <dbReference type="ARBA" id="ARBA00023180"/>
    </source>
</evidence>
<sequence>MGMYACFERPPTMNRKRKLMKSLLKLVFLIVVVVFFNHMKAENESIERHDASVSILKTKKVLKNNIRVLIGRNLNPRPKLLVNEVNCQGIIEGDEWHISYASKIQNRVGFKFLTDREMGKLAKNCDVFLKTFEYNRFTVSQEELDFPIAYSLIVYKDAVQIEMLLRAIYRPHNAYCIHVDKSSHPNILDAMKAIANCLPNVFIASKLEDVIYEGYSRLQADINCMTDLLHYADVKWKYVINLPAQEYPLKTNAEIVKILKILNGTCSIESIYDEVLHKRTNEIYFVNPWSLKVQGTGLHKRPPPYSVVVGKGSAYGAFSRKFVDFAVNDMKAREILKWTEDTFSPDETYWATLAMNKHLGTPGIKYTASGMPDRRVWISTSITWDFSKPKPKCHGRYVRNVCVFGLGDLHRLVSEKKLFANKFHYAYQPFTLMCMEEWIFNRSVTYSYTDLDYYRDLMND</sequence>
<keyword evidence="7" id="KW-1133">Transmembrane helix</keyword>
<keyword evidence="4" id="KW-0808">Transferase</keyword>
<name>A0A8B8BDC0_CRAVI</name>
<keyword evidence="9" id="KW-0325">Glycoprotein</keyword>
<keyword evidence="3" id="KW-0328">Glycosyltransferase</keyword>
<comment type="pathway">
    <text evidence="2">Protein modification; protein glycosylation.</text>
</comment>
<evidence type="ECO:0000256" key="6">
    <source>
        <dbReference type="ARBA" id="ARBA00022968"/>
    </source>
</evidence>
<comment type="subcellular location">
    <subcellularLocation>
        <location evidence="1">Membrane</location>
        <topology evidence="1">Single-pass type II membrane protein</topology>
    </subcellularLocation>
</comment>
<dbReference type="GO" id="GO:0016020">
    <property type="term" value="C:membrane"/>
    <property type="evidence" value="ECO:0007669"/>
    <property type="project" value="UniProtKB-SubCell"/>
</dbReference>
<organism evidence="11 12">
    <name type="scientific">Crassostrea virginica</name>
    <name type="common">Eastern oyster</name>
    <dbReference type="NCBI Taxonomy" id="6565"/>
    <lineage>
        <taxon>Eukaryota</taxon>
        <taxon>Metazoa</taxon>
        <taxon>Spiralia</taxon>
        <taxon>Lophotrochozoa</taxon>
        <taxon>Mollusca</taxon>
        <taxon>Bivalvia</taxon>
        <taxon>Autobranchia</taxon>
        <taxon>Pteriomorphia</taxon>
        <taxon>Ostreida</taxon>
        <taxon>Ostreoidea</taxon>
        <taxon>Ostreidae</taxon>
        <taxon>Crassostrea</taxon>
    </lineage>
</organism>
<dbReference type="GO" id="GO:0008375">
    <property type="term" value="F:acetylglucosaminyltransferase activity"/>
    <property type="evidence" value="ECO:0007669"/>
    <property type="project" value="TreeGrafter"/>
</dbReference>
<evidence type="ECO:0000256" key="1">
    <source>
        <dbReference type="ARBA" id="ARBA00004606"/>
    </source>
</evidence>
<proteinExistence type="inferred from homology"/>
<comment type="similarity">
    <text evidence="10">Belongs to the glycosyltransferase 14 family.</text>
</comment>
<dbReference type="Pfam" id="PF02485">
    <property type="entry name" value="Branch"/>
    <property type="match status" value="1"/>
</dbReference>
<dbReference type="GeneID" id="111109201"/>
<evidence type="ECO:0000256" key="2">
    <source>
        <dbReference type="ARBA" id="ARBA00004922"/>
    </source>
</evidence>
<evidence type="ECO:0000313" key="11">
    <source>
        <dbReference type="Proteomes" id="UP000694844"/>
    </source>
</evidence>
<dbReference type="OrthoDB" id="2019572at2759"/>
<evidence type="ECO:0000313" key="12">
    <source>
        <dbReference type="RefSeq" id="XP_022300996.1"/>
    </source>
</evidence>
<reference evidence="12" key="2">
    <citation type="submission" date="2025-08" db="UniProtKB">
        <authorList>
            <consortium name="RefSeq"/>
        </authorList>
    </citation>
    <scope>IDENTIFICATION</scope>
    <source>
        <tissue evidence="12">Whole sample</tissue>
    </source>
</reference>
<dbReference type="AlphaFoldDB" id="A0A8B8BDC0"/>
<dbReference type="Proteomes" id="UP000694844">
    <property type="component" value="Chromosome 1"/>
</dbReference>
<reference evidence="11" key="1">
    <citation type="submission" date="2024-06" db="UniProtKB">
        <authorList>
            <consortium name="RefSeq"/>
        </authorList>
    </citation>
    <scope>NUCLEOTIDE SEQUENCE [LARGE SCALE GENOMIC DNA]</scope>
</reference>
<keyword evidence="5" id="KW-0812">Transmembrane</keyword>
<dbReference type="PANTHER" id="PTHR19297">
    <property type="entry name" value="GLYCOSYLTRANSFERASE 14 FAMILY MEMBER"/>
    <property type="match status" value="1"/>
</dbReference>
<evidence type="ECO:0000256" key="8">
    <source>
        <dbReference type="ARBA" id="ARBA00023136"/>
    </source>
</evidence>
<dbReference type="InterPro" id="IPR003406">
    <property type="entry name" value="Glyco_trans_14"/>
</dbReference>
<evidence type="ECO:0000256" key="3">
    <source>
        <dbReference type="ARBA" id="ARBA00022676"/>
    </source>
</evidence>
<dbReference type="RefSeq" id="XP_022300996.1">
    <property type="nucleotide sequence ID" value="XM_022445288.1"/>
</dbReference>
<evidence type="ECO:0000256" key="10">
    <source>
        <dbReference type="ARBA" id="ARBA00038150"/>
    </source>
</evidence>
<gene>
    <name evidence="12" type="primary">LOC111109201</name>
</gene>
<accession>A0A8B8BDC0</accession>
<dbReference type="PANTHER" id="PTHR19297:SF191">
    <property type="entry name" value="PROTEIN XYLOSYLTRANSFERASE"/>
    <property type="match status" value="1"/>
</dbReference>
<protein>
    <submittedName>
        <fullName evidence="12">Beta-1,3-galactosyl-O-glycosyl-glycoprotein beta-1,6-N-acetylglucosaminyltransferase 4-like isoform X1</fullName>
    </submittedName>
</protein>
<keyword evidence="6" id="KW-0735">Signal-anchor</keyword>
<keyword evidence="11" id="KW-1185">Reference proteome</keyword>
<keyword evidence="8" id="KW-0472">Membrane</keyword>